<reference evidence="1" key="1">
    <citation type="submission" date="2024-12" db="EMBL/GenBank/DDBJ databases">
        <authorList>
            <person name="Wu N."/>
        </authorList>
    </citation>
    <scope>NUCLEOTIDE SEQUENCE</scope>
    <source>
        <strain evidence="1">P15</strain>
    </source>
</reference>
<dbReference type="EMBL" id="JBJURJ010000001">
    <property type="protein sequence ID" value="MFM9327016.1"/>
    <property type="molecule type" value="Genomic_DNA"/>
</dbReference>
<gene>
    <name evidence="1" type="ORF">ACI1P1_01770</name>
</gene>
<keyword evidence="2" id="KW-1185">Reference proteome</keyword>
<name>A0ACC7NTK8_9BACL</name>
<protein>
    <submittedName>
        <fullName evidence="1">Stage V sporulation protein AA</fullName>
    </submittedName>
</protein>
<comment type="caution">
    <text evidence="1">The sequence shown here is derived from an EMBL/GenBank/DDBJ whole genome shotgun (WGS) entry which is preliminary data.</text>
</comment>
<proteinExistence type="predicted"/>
<evidence type="ECO:0000313" key="2">
    <source>
        <dbReference type="Proteomes" id="UP001631969"/>
    </source>
</evidence>
<organism evidence="1 2">
    <name type="scientific">Paenibacillus mesotrionivorans</name>
    <dbReference type="NCBI Taxonomy" id="3160968"/>
    <lineage>
        <taxon>Bacteria</taxon>
        <taxon>Bacillati</taxon>
        <taxon>Bacillota</taxon>
        <taxon>Bacilli</taxon>
        <taxon>Bacillales</taxon>
        <taxon>Paenibacillaceae</taxon>
        <taxon>Paenibacillus</taxon>
    </lineage>
</organism>
<accession>A0ACC7NTK8</accession>
<dbReference type="Proteomes" id="UP001631969">
    <property type="component" value="Unassembled WGS sequence"/>
</dbReference>
<sequence>MIAPDSAAPSLYLRFRKNITVKKGEAVTLGHAADLYTEPELLPEISALVLFRPEVEDGNRLLVDMMLVTRRVKEVVPEMQLVHFGEPHALIQVMEAERKCHPVLFAAVWLLLFIGSGLAIMNFHEDVSMPAVHGRIYELLTGERPEHPYWLQIPYSLGIGVGMVLFFNHVFKKKFNEEPSPLEVEMYLYQQSMNQYVVAEEYGKAGHKGGKRPHERDSC</sequence>
<evidence type="ECO:0000313" key="1">
    <source>
        <dbReference type="EMBL" id="MFM9327016.1"/>
    </source>
</evidence>